<gene>
    <name evidence="17" type="ORF">HLI28_06295</name>
</gene>
<feature type="domain" description="PASTA" evidence="16">
    <location>
        <begin position="659"/>
        <end position="724"/>
    </location>
</feature>
<proteinExistence type="inferred from homology"/>
<dbReference type="InterPro" id="IPR001460">
    <property type="entry name" value="PCN-bd_Tpept"/>
</dbReference>
<dbReference type="FunFam" id="1.10.3810.10:FF:000001">
    <property type="entry name" value="Penicillin-binding protein 1A"/>
    <property type="match status" value="1"/>
</dbReference>
<dbReference type="GO" id="GO:0030288">
    <property type="term" value="C:outer membrane-bounded periplasmic space"/>
    <property type="evidence" value="ECO:0007669"/>
    <property type="project" value="TreeGrafter"/>
</dbReference>
<keyword evidence="9" id="KW-0573">Peptidoglycan synthesis</keyword>
<evidence type="ECO:0000256" key="6">
    <source>
        <dbReference type="ARBA" id="ARBA00022679"/>
    </source>
</evidence>
<comment type="catalytic activity">
    <reaction evidence="13">
        <text>[GlcNAc-(1-&gt;4)-Mur2Ac(oyl-L-Ala-gamma-D-Glu-L-Lys-D-Ala-D-Ala)](n)-di-trans,octa-cis-undecaprenyl diphosphate + beta-D-GlcNAc-(1-&gt;4)-Mur2Ac(oyl-L-Ala-gamma-D-Glu-L-Lys-D-Ala-D-Ala)-di-trans,octa-cis-undecaprenyl diphosphate = [GlcNAc-(1-&gt;4)-Mur2Ac(oyl-L-Ala-gamma-D-Glu-L-Lys-D-Ala-D-Ala)](n+1)-di-trans,octa-cis-undecaprenyl diphosphate + di-trans,octa-cis-undecaprenyl diphosphate + H(+)</text>
        <dbReference type="Rhea" id="RHEA:23708"/>
        <dbReference type="Rhea" id="RHEA-COMP:9602"/>
        <dbReference type="Rhea" id="RHEA-COMP:9603"/>
        <dbReference type="ChEBI" id="CHEBI:15378"/>
        <dbReference type="ChEBI" id="CHEBI:58405"/>
        <dbReference type="ChEBI" id="CHEBI:60033"/>
        <dbReference type="ChEBI" id="CHEBI:78435"/>
        <dbReference type="EC" id="2.4.99.28"/>
    </reaction>
</comment>
<keyword evidence="10" id="KW-0511">Multifunctional enzyme</keyword>
<dbReference type="InterPro" id="IPR050396">
    <property type="entry name" value="Glycosyltr_51/Transpeptidase"/>
</dbReference>
<evidence type="ECO:0000256" key="9">
    <source>
        <dbReference type="ARBA" id="ARBA00022984"/>
    </source>
</evidence>
<dbReference type="CDD" id="cd06577">
    <property type="entry name" value="PASTA_pknB"/>
    <property type="match status" value="2"/>
</dbReference>
<evidence type="ECO:0000256" key="15">
    <source>
        <dbReference type="SAM" id="Phobius"/>
    </source>
</evidence>
<feature type="region of interest" description="Disordered" evidence="14">
    <location>
        <begin position="776"/>
        <end position="830"/>
    </location>
</feature>
<dbReference type="Gene3D" id="3.40.710.10">
    <property type="entry name" value="DD-peptidase/beta-lactamase superfamily"/>
    <property type="match status" value="1"/>
</dbReference>
<keyword evidence="15" id="KW-0812">Transmembrane</keyword>
<evidence type="ECO:0000256" key="5">
    <source>
        <dbReference type="ARBA" id="ARBA00022676"/>
    </source>
</evidence>
<keyword evidence="4" id="KW-0645">Protease</keyword>
<comment type="catalytic activity">
    <reaction evidence="12">
        <text>Preferential cleavage: (Ac)2-L-Lys-D-Ala-|-D-Ala. Also transpeptidation of peptidyl-alanyl moieties that are N-acyl substituents of D-alanine.</text>
        <dbReference type="EC" id="3.4.16.4"/>
    </reaction>
</comment>
<keyword evidence="18" id="KW-1185">Reference proteome</keyword>
<comment type="similarity">
    <text evidence="1">In the C-terminal section; belongs to the transpeptidase family.</text>
</comment>
<dbReference type="InterPro" id="IPR036950">
    <property type="entry name" value="PBP_transglycosylase"/>
</dbReference>
<keyword evidence="15" id="KW-1133">Transmembrane helix</keyword>
<dbReference type="InterPro" id="IPR005543">
    <property type="entry name" value="PASTA_dom"/>
</dbReference>
<dbReference type="Pfam" id="PF00905">
    <property type="entry name" value="Transpeptidase"/>
    <property type="match status" value="1"/>
</dbReference>
<protein>
    <submittedName>
        <fullName evidence="17">PASTA domain-containing protein</fullName>
    </submittedName>
</protein>
<sequence>MGRFWNYPRRGLGPVQRWLPSWRIVVGCVLGFVALGAGVFFAAWTSTAIPKNLDDVDHQATTVYYANGKEIGTFSSVKREIVAYEDLPKHVGDAVVASENESFWEDPGVDFLGMARAAFTNLTTGSRQGGSTLTQQYVERYYLGQTSDIAGKASEAIIAMKIAQNQPKELVLDRYLNTIYFGRGAYGVQAAAKAYFDKPATELTYSESAMLSGIIPAPVRYDPSENPDIAEARWERSLNRMAEQGYITQAEADSAQFPEFVEKDTSSNSLGGQKGYIMQAVKKELLATGEFTEEDLESRGLQIHTTIKPKLQNTAAKIVEDIPEDANELLRASIVSIDPETGAIVTMYGGADYLEQQKNTATGDVVQAGSTFKPFTLIGALEEGVQLTDRFDGNTPGQYETDDGDPWPNNFGNKSYGEVDLVEATANSINTAYVELNTEVGPAKTRDVAHRLGIREDENNPIKAVQANVLGPTAVYPIDMAEAYATIAGGGYHVEPHIVDRVEHMDGTQRYAPEVNAQQRFERDVINAATYAMTKVVEEGSGRAALELTGPDGQRRPVAGKTGTANDNQTAWFTGFTPQLATVVNLRQYKSMDPETGSLQDTAPIDAFGPYSEITGSTWPAAAWTEFMQVALEGKEIAEFPEYTPPTPSFEPSPTPSETAEWVELPDNLVGMNINEATRLLESLGLSVATQATDDEARKGTVVNVYDTGGSVQTGSTVTLWVSTGKVEEQQKVAVPNVVGQSAGSAESQLNRVGLGAAIVEEPSNDVQRGQVIRTEPGAGSEVDSGTTVTVVVSSGPQQTQEPTQEPTSEPSQSPSPTDQPGNGNGNGNG</sequence>
<keyword evidence="11" id="KW-0961">Cell wall biogenesis/degradation</keyword>
<comment type="caution">
    <text evidence="17">The sequence shown here is derived from an EMBL/GenBank/DDBJ whole genome shotgun (WGS) entry which is preliminary data.</text>
</comment>
<dbReference type="RefSeq" id="WP_171246656.1">
    <property type="nucleotide sequence ID" value="NZ_JABFAJ010000011.1"/>
</dbReference>
<evidence type="ECO:0000256" key="12">
    <source>
        <dbReference type="ARBA" id="ARBA00034000"/>
    </source>
</evidence>
<dbReference type="InterPro" id="IPR012338">
    <property type="entry name" value="Beta-lactam/transpept-like"/>
</dbReference>
<dbReference type="GO" id="GO:0006508">
    <property type="term" value="P:proteolysis"/>
    <property type="evidence" value="ECO:0007669"/>
    <property type="project" value="UniProtKB-KW"/>
</dbReference>
<dbReference type="GO" id="GO:0008955">
    <property type="term" value="F:peptidoglycan glycosyltransferase activity"/>
    <property type="evidence" value="ECO:0007669"/>
    <property type="project" value="UniProtKB-EC"/>
</dbReference>
<dbReference type="InterPro" id="IPR001264">
    <property type="entry name" value="Glyco_trans_51"/>
</dbReference>
<evidence type="ECO:0000256" key="11">
    <source>
        <dbReference type="ARBA" id="ARBA00023316"/>
    </source>
</evidence>
<dbReference type="GO" id="GO:0008360">
    <property type="term" value="P:regulation of cell shape"/>
    <property type="evidence" value="ECO:0007669"/>
    <property type="project" value="UniProtKB-KW"/>
</dbReference>
<dbReference type="SUPFAM" id="SSF53955">
    <property type="entry name" value="Lysozyme-like"/>
    <property type="match status" value="1"/>
</dbReference>
<dbReference type="AlphaFoldDB" id="A0A849JV13"/>
<dbReference type="GO" id="GO:0009002">
    <property type="term" value="F:serine-type D-Ala-D-Ala carboxypeptidase activity"/>
    <property type="evidence" value="ECO:0007669"/>
    <property type="project" value="UniProtKB-EC"/>
</dbReference>
<dbReference type="PROSITE" id="PS51178">
    <property type="entry name" value="PASTA"/>
    <property type="match status" value="2"/>
</dbReference>
<keyword evidence="6" id="KW-0808">Transferase</keyword>
<keyword evidence="7" id="KW-0378">Hydrolase</keyword>
<dbReference type="Pfam" id="PF00912">
    <property type="entry name" value="Transgly"/>
    <property type="match status" value="1"/>
</dbReference>
<comment type="similarity">
    <text evidence="2">In the N-terminal section; belongs to the glycosyltransferase 51 family.</text>
</comment>
<dbReference type="Gene3D" id="3.30.10.20">
    <property type="match status" value="2"/>
</dbReference>
<keyword evidence="3" id="KW-0121">Carboxypeptidase</keyword>
<keyword evidence="15" id="KW-0472">Membrane</keyword>
<evidence type="ECO:0000256" key="4">
    <source>
        <dbReference type="ARBA" id="ARBA00022670"/>
    </source>
</evidence>
<feature type="transmembrane region" description="Helical" evidence="15">
    <location>
        <begin position="21"/>
        <end position="44"/>
    </location>
</feature>
<dbReference type="InterPro" id="IPR023346">
    <property type="entry name" value="Lysozyme-like_dom_sf"/>
</dbReference>
<dbReference type="GO" id="GO:0008658">
    <property type="term" value="F:penicillin binding"/>
    <property type="evidence" value="ECO:0007669"/>
    <property type="project" value="InterPro"/>
</dbReference>
<evidence type="ECO:0000313" key="17">
    <source>
        <dbReference type="EMBL" id="NNU27152.1"/>
    </source>
</evidence>
<name>A0A849JV13_9MICO</name>
<dbReference type="GO" id="GO:0009252">
    <property type="term" value="P:peptidoglycan biosynthetic process"/>
    <property type="evidence" value="ECO:0007669"/>
    <property type="project" value="UniProtKB-KW"/>
</dbReference>
<dbReference type="SMART" id="SM00740">
    <property type="entry name" value="PASTA"/>
    <property type="match status" value="2"/>
</dbReference>
<evidence type="ECO:0000256" key="14">
    <source>
        <dbReference type="SAM" id="MobiDB-lite"/>
    </source>
</evidence>
<dbReference type="Gene3D" id="1.10.3810.10">
    <property type="entry name" value="Biosynthetic peptidoglycan transglycosylase-like"/>
    <property type="match status" value="1"/>
</dbReference>
<dbReference type="GO" id="GO:0071555">
    <property type="term" value="P:cell wall organization"/>
    <property type="evidence" value="ECO:0007669"/>
    <property type="project" value="UniProtKB-KW"/>
</dbReference>
<evidence type="ECO:0000256" key="2">
    <source>
        <dbReference type="ARBA" id="ARBA00007739"/>
    </source>
</evidence>
<keyword evidence="5" id="KW-0328">Glycosyltransferase</keyword>
<evidence type="ECO:0000313" key="18">
    <source>
        <dbReference type="Proteomes" id="UP000557204"/>
    </source>
</evidence>
<evidence type="ECO:0000256" key="7">
    <source>
        <dbReference type="ARBA" id="ARBA00022801"/>
    </source>
</evidence>
<dbReference type="SUPFAM" id="SSF56601">
    <property type="entry name" value="beta-lactamase/transpeptidase-like"/>
    <property type="match status" value="1"/>
</dbReference>
<dbReference type="Pfam" id="PF03793">
    <property type="entry name" value="PASTA"/>
    <property type="match status" value="2"/>
</dbReference>
<evidence type="ECO:0000256" key="3">
    <source>
        <dbReference type="ARBA" id="ARBA00022645"/>
    </source>
</evidence>
<evidence type="ECO:0000256" key="13">
    <source>
        <dbReference type="ARBA" id="ARBA00049902"/>
    </source>
</evidence>
<evidence type="ECO:0000256" key="10">
    <source>
        <dbReference type="ARBA" id="ARBA00023268"/>
    </source>
</evidence>
<accession>A0A849JV13</accession>
<dbReference type="PANTHER" id="PTHR32282">
    <property type="entry name" value="BINDING PROTEIN TRANSPEPTIDASE, PUTATIVE-RELATED"/>
    <property type="match status" value="1"/>
</dbReference>
<feature type="domain" description="PASTA" evidence="16">
    <location>
        <begin position="729"/>
        <end position="795"/>
    </location>
</feature>
<evidence type="ECO:0000259" key="16">
    <source>
        <dbReference type="PROSITE" id="PS51178"/>
    </source>
</evidence>
<dbReference type="Proteomes" id="UP000557204">
    <property type="component" value="Unassembled WGS sequence"/>
</dbReference>
<dbReference type="EMBL" id="JABFAJ010000011">
    <property type="protein sequence ID" value="NNU27152.1"/>
    <property type="molecule type" value="Genomic_DNA"/>
</dbReference>
<evidence type="ECO:0000256" key="8">
    <source>
        <dbReference type="ARBA" id="ARBA00022960"/>
    </source>
</evidence>
<dbReference type="PANTHER" id="PTHR32282:SF34">
    <property type="entry name" value="PENICILLIN-BINDING PROTEIN 1A"/>
    <property type="match status" value="1"/>
</dbReference>
<organism evidence="17 18">
    <name type="scientific">Isoptericola sediminis</name>
    <dbReference type="NCBI Taxonomy" id="2733572"/>
    <lineage>
        <taxon>Bacteria</taxon>
        <taxon>Bacillati</taxon>
        <taxon>Actinomycetota</taxon>
        <taxon>Actinomycetes</taxon>
        <taxon>Micrococcales</taxon>
        <taxon>Promicromonosporaceae</taxon>
        <taxon>Isoptericola</taxon>
    </lineage>
</organism>
<keyword evidence="8" id="KW-0133">Cell shape</keyword>
<evidence type="ECO:0000256" key="1">
    <source>
        <dbReference type="ARBA" id="ARBA00007090"/>
    </source>
</evidence>
<feature type="compositionally biased region" description="Low complexity" evidence="14">
    <location>
        <begin position="780"/>
        <end position="822"/>
    </location>
</feature>
<reference evidence="17 18" key="1">
    <citation type="submission" date="2020-05" db="EMBL/GenBank/DDBJ databases">
        <title>Genome sequence of Isoptericola sp. JC619 isolated from Chilika lagoon, India.</title>
        <authorList>
            <person name="Kumar D."/>
            <person name="Appam K."/>
            <person name="Gandham S."/>
            <person name="Uppada J."/>
            <person name="Sasikala C."/>
            <person name="Venkata Ramana C."/>
        </authorList>
    </citation>
    <scope>NUCLEOTIDE SEQUENCE [LARGE SCALE GENOMIC DNA]</scope>
    <source>
        <strain evidence="17 18">JC619</strain>
    </source>
</reference>